<dbReference type="InterPro" id="IPR019196">
    <property type="entry name" value="ABC_transp_unknown"/>
</dbReference>
<feature type="domain" description="DUF7088" evidence="3">
    <location>
        <begin position="39"/>
        <end position="142"/>
    </location>
</feature>
<dbReference type="Proteomes" id="UP000002019">
    <property type="component" value="Chromosome"/>
</dbReference>
<feature type="transmembrane region" description="Helical" evidence="1">
    <location>
        <begin position="492"/>
        <end position="511"/>
    </location>
</feature>
<keyword evidence="5" id="KW-1185">Reference proteome</keyword>
<dbReference type="KEGG" id="caci:CLOAM0623"/>
<gene>
    <name evidence="4" type="ordered locus">CLOAM0623</name>
</gene>
<dbReference type="OrthoDB" id="9777219at2"/>
<feature type="domain" description="ABC-type uncharacterised transport system" evidence="2">
    <location>
        <begin position="192"/>
        <end position="425"/>
    </location>
</feature>
<evidence type="ECO:0000259" key="2">
    <source>
        <dbReference type="Pfam" id="PF09822"/>
    </source>
</evidence>
<proteinExistence type="predicted"/>
<dbReference type="RefSeq" id="WP_015424368.1">
    <property type="nucleotide sequence ID" value="NC_020449.1"/>
</dbReference>
<sequence>MKKEKKTSSILSNLLIKLAIVLMVLLIGSYARVRWDFSKNKAYSLSQVSKDAVSNLQDNMVVKLYSSKELPAAMLILDRYVKDLLEEYKQAGKGKFHYEVINGPSPEDLKNKALQYGVGAMYFRIFENDKTTTKEVIYGLVFEYQGNFESMNVLPKMQNQLEYQMTLKIQKITRYTLPDITAFVDTLYTLMPRQKYENELYSNYNVHFTNLLEPPPKTHVMIVHSGYDSLSITQLYNLDQFLMQGGKLVVLADKIFSDGETVMEIHSNLFDFLENNGIKLSSDIAMDIFCDSRQMGVDTNISFPIYPVLRGSQHPITRNMSNIIIYMGNGIIFNRKPGLKFQTILATSTRSALLEGPDYQLDSRLFFNPDPDVFVNPPIPLGAIVEGRMESYFKEKPQFQRSDFVSEVKDGKIVIFGDRELYVDPDKPIYENRYQIILNAVDWLMGREDMINIRSRHLQESILDIAYYMHKNNLLWGDPAKTERRIKMEVKIIATLLPSLILIAVGGIISLHRKRTKEFKNEEI</sequence>
<reference evidence="4 5" key="1">
    <citation type="journal article" date="2008" name="J. Bacteriol.">
        <title>'Candidatus Cloacamonas acidaminovorans': genome sequence reconstruction provides a first glimpse of a new bacterial division.</title>
        <authorList>
            <person name="Pelletier E."/>
            <person name="Kreimeyer A."/>
            <person name="Bocs S."/>
            <person name="Rouy Z."/>
            <person name="Gyapay G."/>
            <person name="Chouari R."/>
            <person name="Riviere D."/>
            <person name="Ganesan A."/>
            <person name="Daegelen P."/>
            <person name="Sghir A."/>
            <person name="Cohen G.N."/>
            <person name="Medigue C."/>
            <person name="Weissenbach J."/>
            <person name="Le Paslier D."/>
        </authorList>
    </citation>
    <scope>NUCLEOTIDE SEQUENCE [LARGE SCALE GENOMIC DNA]</scope>
    <source>
        <strain evidence="5">Evry</strain>
    </source>
</reference>
<dbReference type="eggNOG" id="COG3225">
    <property type="taxonomic scope" value="Bacteria"/>
</dbReference>
<dbReference type="STRING" id="459349.CLOAM0623"/>
<name>B0VGS1_CLOAI</name>
<dbReference type="Pfam" id="PF23357">
    <property type="entry name" value="DUF7088"/>
    <property type="match status" value="1"/>
</dbReference>
<feature type="transmembrane region" description="Helical" evidence="1">
    <location>
        <begin position="12"/>
        <end position="31"/>
    </location>
</feature>
<evidence type="ECO:0000313" key="5">
    <source>
        <dbReference type="Proteomes" id="UP000002019"/>
    </source>
</evidence>
<keyword evidence="1" id="KW-0472">Membrane</keyword>
<accession>B0VGS1</accession>
<dbReference type="EMBL" id="CU466930">
    <property type="protein sequence ID" value="CAO80508.1"/>
    <property type="molecule type" value="Genomic_DNA"/>
</dbReference>
<dbReference type="InterPro" id="IPR055396">
    <property type="entry name" value="DUF7088"/>
</dbReference>
<dbReference type="HOGENOM" id="CLU_018716_1_1_0"/>
<dbReference type="Pfam" id="PF09822">
    <property type="entry name" value="ABC_transp_aux"/>
    <property type="match status" value="1"/>
</dbReference>
<protein>
    <submittedName>
        <fullName evidence="4">Uncharacterized protein</fullName>
    </submittedName>
</protein>
<evidence type="ECO:0000256" key="1">
    <source>
        <dbReference type="SAM" id="Phobius"/>
    </source>
</evidence>
<evidence type="ECO:0000259" key="3">
    <source>
        <dbReference type="Pfam" id="PF23357"/>
    </source>
</evidence>
<dbReference type="AlphaFoldDB" id="B0VGS1"/>
<keyword evidence="1" id="KW-0812">Transmembrane</keyword>
<evidence type="ECO:0000313" key="4">
    <source>
        <dbReference type="EMBL" id="CAO80508.1"/>
    </source>
</evidence>
<keyword evidence="1" id="KW-1133">Transmembrane helix</keyword>
<organism evidence="4 5">
    <name type="scientific">Cloacimonas acidaminovorans (strain Evry)</name>
    <dbReference type="NCBI Taxonomy" id="459349"/>
    <lineage>
        <taxon>Bacteria</taxon>
        <taxon>Pseudomonadati</taxon>
        <taxon>Candidatus Cloacimonadota</taxon>
        <taxon>Candidatus Cloacimonadia</taxon>
        <taxon>Candidatus Cloacimonadales</taxon>
        <taxon>Candidatus Cloacimonadaceae</taxon>
        <taxon>Candidatus Cloacimonas</taxon>
    </lineage>
</organism>